<protein>
    <submittedName>
        <fullName evidence="2">Cytosol non-specific dipeptidase</fullName>
        <ecNumber evidence="2">3.4.13.18</ecNumber>
    </submittedName>
</protein>
<name>A0A447TEV0_CHRVL</name>
<dbReference type="PANTHER" id="PTHR43501:SF1">
    <property type="entry name" value="CYTOSOL NON-SPECIFIC DIPEPTIDASE"/>
    <property type="match status" value="1"/>
</dbReference>
<dbReference type="GO" id="GO:0006508">
    <property type="term" value="P:proteolysis"/>
    <property type="evidence" value="ECO:0007669"/>
    <property type="project" value="InterPro"/>
</dbReference>
<evidence type="ECO:0000256" key="1">
    <source>
        <dbReference type="ARBA" id="ARBA00022801"/>
    </source>
</evidence>
<reference evidence="2 3" key="1">
    <citation type="submission" date="2018-12" db="EMBL/GenBank/DDBJ databases">
        <authorList>
            <consortium name="Pathogen Informatics"/>
        </authorList>
    </citation>
    <scope>NUCLEOTIDE SEQUENCE [LARGE SCALE GENOMIC DNA]</scope>
    <source>
        <strain evidence="2 3">NCTC9695</strain>
    </source>
</reference>
<dbReference type="GO" id="GO:0005829">
    <property type="term" value="C:cytosol"/>
    <property type="evidence" value="ECO:0007669"/>
    <property type="project" value="TreeGrafter"/>
</dbReference>
<dbReference type="InterPro" id="IPR002933">
    <property type="entry name" value="Peptidase_M20"/>
</dbReference>
<proteinExistence type="predicted"/>
<sequence>MLARADQDVILAALHAAPHGVKRMSQRVEGVVETSNNLGVVSVADGKVFANLMVRSLLDSGTWMLAREAESLFKLAAFKVEMEGGYPGWAPNPQSKLLALFKDVYRREFGGEAEVQVIHAGLECGILGSKYPNLDMVSFGPNIRGAHAPGERVEVESVGKAWQLLQAVLKAIPAR</sequence>
<dbReference type="Gene3D" id="3.40.630.10">
    <property type="entry name" value="Zn peptidases"/>
    <property type="match status" value="1"/>
</dbReference>
<organism evidence="2 3">
    <name type="scientific">Chromobacterium violaceum</name>
    <dbReference type="NCBI Taxonomy" id="536"/>
    <lineage>
        <taxon>Bacteria</taxon>
        <taxon>Pseudomonadati</taxon>
        <taxon>Pseudomonadota</taxon>
        <taxon>Betaproteobacteria</taxon>
        <taxon>Neisseriales</taxon>
        <taxon>Chromobacteriaceae</taxon>
        <taxon>Chromobacterium</taxon>
    </lineage>
</organism>
<accession>A0A447TEV0</accession>
<dbReference type="FunFam" id="3.40.630.10:FF:000018">
    <property type="entry name" value="Aminoacyl-histidine dipeptidase PepD"/>
    <property type="match status" value="1"/>
</dbReference>
<dbReference type="AlphaFoldDB" id="A0A447TEV0"/>
<dbReference type="Pfam" id="PF01546">
    <property type="entry name" value="Peptidase_M20"/>
    <property type="match status" value="1"/>
</dbReference>
<evidence type="ECO:0000313" key="3">
    <source>
        <dbReference type="Proteomes" id="UP000275777"/>
    </source>
</evidence>
<dbReference type="Proteomes" id="UP000275777">
    <property type="component" value="Chromosome"/>
</dbReference>
<dbReference type="InterPro" id="IPR001160">
    <property type="entry name" value="Peptidase_M20C"/>
</dbReference>
<dbReference type="EC" id="3.4.13.18" evidence="2"/>
<dbReference type="GO" id="GO:0070573">
    <property type="term" value="F:metallodipeptidase activity"/>
    <property type="evidence" value="ECO:0007669"/>
    <property type="project" value="TreeGrafter"/>
</dbReference>
<gene>
    <name evidence="2" type="primary">pepD_1</name>
    <name evidence="2" type="ORF">NCTC9695_03887</name>
</gene>
<dbReference type="SUPFAM" id="SSF53187">
    <property type="entry name" value="Zn-dependent exopeptidases"/>
    <property type="match status" value="1"/>
</dbReference>
<evidence type="ECO:0000313" key="2">
    <source>
        <dbReference type="EMBL" id="VEB43429.1"/>
    </source>
</evidence>
<dbReference type="PANTHER" id="PTHR43501">
    <property type="entry name" value="CYTOSOL NON-SPECIFIC DIPEPTIDASE"/>
    <property type="match status" value="1"/>
</dbReference>
<keyword evidence="1 2" id="KW-0378">Hydrolase</keyword>
<keyword evidence="2" id="KW-0645">Protease</keyword>
<dbReference type="PRINTS" id="PR00934">
    <property type="entry name" value="XHISDIPTASE"/>
</dbReference>
<dbReference type="EMBL" id="LR134182">
    <property type="protein sequence ID" value="VEB43429.1"/>
    <property type="molecule type" value="Genomic_DNA"/>
</dbReference>
<keyword evidence="2" id="KW-0224">Dipeptidase</keyword>